<feature type="compositionally biased region" description="Low complexity" evidence="1">
    <location>
        <begin position="113"/>
        <end position="131"/>
    </location>
</feature>
<protein>
    <submittedName>
        <fullName evidence="2">Uncharacterized protein</fullName>
    </submittedName>
</protein>
<dbReference type="AlphaFoldDB" id="A0A2J5HQP0"/>
<keyword evidence="3" id="KW-1185">Reference proteome</keyword>
<dbReference type="OrthoDB" id="5415072at2759"/>
<reference evidence="3" key="1">
    <citation type="submission" date="2017-12" db="EMBL/GenBank/DDBJ databases">
        <authorList>
            <consortium name="DOE Joint Genome Institute"/>
            <person name="Mondo S.J."/>
            <person name="Kjaerbolling I."/>
            <person name="Vesth T.C."/>
            <person name="Frisvad J.C."/>
            <person name="Nybo J.L."/>
            <person name="Theobald S."/>
            <person name="Kuo A."/>
            <person name="Bowyer P."/>
            <person name="Matsuda Y."/>
            <person name="Lyhne E.K."/>
            <person name="Kogle M.E."/>
            <person name="Clum A."/>
            <person name="Lipzen A."/>
            <person name="Salamov A."/>
            <person name="Ngan C.Y."/>
            <person name="Daum C."/>
            <person name="Chiniquy J."/>
            <person name="Barry K."/>
            <person name="LaButti K."/>
            <person name="Haridas S."/>
            <person name="Simmons B.A."/>
            <person name="Magnuson J.K."/>
            <person name="Mortensen U.H."/>
            <person name="Larsen T.O."/>
            <person name="Grigoriev I.V."/>
            <person name="Baker S.E."/>
            <person name="Andersen M.R."/>
            <person name="Nordberg H.P."/>
            <person name="Cantor M.N."/>
            <person name="Hua S.X."/>
        </authorList>
    </citation>
    <scope>NUCLEOTIDE SEQUENCE [LARGE SCALE GENOMIC DNA]</scope>
    <source>
        <strain evidence="3">IBT 19404</strain>
    </source>
</reference>
<name>A0A2J5HQP0_9EURO</name>
<evidence type="ECO:0000256" key="1">
    <source>
        <dbReference type="SAM" id="MobiDB-lite"/>
    </source>
</evidence>
<accession>A0A2J5HQP0</accession>
<dbReference type="EMBL" id="KZ559560">
    <property type="protein sequence ID" value="PLN79449.1"/>
    <property type="molecule type" value="Genomic_DNA"/>
</dbReference>
<feature type="compositionally biased region" description="Basic and acidic residues" evidence="1">
    <location>
        <begin position="144"/>
        <end position="155"/>
    </location>
</feature>
<feature type="region of interest" description="Disordered" evidence="1">
    <location>
        <begin position="1"/>
        <end position="84"/>
    </location>
</feature>
<evidence type="ECO:0000313" key="2">
    <source>
        <dbReference type="EMBL" id="PLN79449.1"/>
    </source>
</evidence>
<organism evidence="2 3">
    <name type="scientific">Aspergillus taichungensis</name>
    <dbReference type="NCBI Taxonomy" id="482145"/>
    <lineage>
        <taxon>Eukaryota</taxon>
        <taxon>Fungi</taxon>
        <taxon>Dikarya</taxon>
        <taxon>Ascomycota</taxon>
        <taxon>Pezizomycotina</taxon>
        <taxon>Eurotiomycetes</taxon>
        <taxon>Eurotiomycetidae</taxon>
        <taxon>Eurotiales</taxon>
        <taxon>Aspergillaceae</taxon>
        <taxon>Aspergillus</taxon>
        <taxon>Aspergillus subgen. Circumdati</taxon>
    </lineage>
</organism>
<proteinExistence type="predicted"/>
<feature type="region of interest" description="Disordered" evidence="1">
    <location>
        <begin position="111"/>
        <end position="164"/>
    </location>
</feature>
<feature type="compositionally biased region" description="Polar residues" evidence="1">
    <location>
        <begin position="133"/>
        <end position="143"/>
    </location>
</feature>
<sequence length="164" mass="16097">MGSICSKSSNQSSEAFSRPGRPLGSSATGPAKSSAPRAPLPKSASNFATPGRTLGGDSGTKTAAPVGTQTQTQAGAGAGDATAAAPVADPRANAAIAAQVSVSFFLSLPLPPSESASAASGKGKLGSKLAAQKAQTQSQTLNEVSRDERAARDADDAAAARAWS</sequence>
<feature type="compositionally biased region" description="Low complexity" evidence="1">
    <location>
        <begin position="63"/>
        <end position="84"/>
    </location>
</feature>
<evidence type="ECO:0000313" key="3">
    <source>
        <dbReference type="Proteomes" id="UP000235023"/>
    </source>
</evidence>
<feature type="compositionally biased region" description="Polar residues" evidence="1">
    <location>
        <begin position="1"/>
        <end position="15"/>
    </location>
</feature>
<dbReference type="Proteomes" id="UP000235023">
    <property type="component" value="Unassembled WGS sequence"/>
</dbReference>
<gene>
    <name evidence="2" type="ORF">BDW42DRAFT_172848</name>
</gene>